<accession>A0ABX5XN16</accession>
<organism evidence="1 2">
    <name type="scientific">Stieleria magnilauensis</name>
    <dbReference type="NCBI Taxonomy" id="2527963"/>
    <lineage>
        <taxon>Bacteria</taxon>
        <taxon>Pseudomonadati</taxon>
        <taxon>Planctomycetota</taxon>
        <taxon>Planctomycetia</taxon>
        <taxon>Pirellulales</taxon>
        <taxon>Pirellulaceae</taxon>
        <taxon>Stieleria</taxon>
    </lineage>
</organism>
<dbReference type="PANTHER" id="PTHR13318:SF190">
    <property type="entry name" value="PARTNER OF PAIRED, ISOFORM B"/>
    <property type="match status" value="1"/>
</dbReference>
<sequence>MNGTFFASRRLASRQPERWVVPLVAVSLIALPASIGCRDQSATPVPAEQTGVAAAAEVDFASQLARGRSGHSDRIALSHTPIDNKLLNAFTSGDDWLEVLQLDAGVIGDEGIESIAALPQLWHLRLRNSPVTDRGLKTIARCASIQILNLPHCDATASGVAELAALPDLRNLRLGGARLGSDTAASVAGLKSLRNVHLIGVPIDDQGLRQIASLPKLQSLYLDDSAVTQSGWDWLFETHPRLHVHVNQQHLDRVNQNH</sequence>
<dbReference type="EMBL" id="CP036432">
    <property type="protein sequence ID" value="QDV83216.1"/>
    <property type="molecule type" value="Genomic_DNA"/>
</dbReference>
<dbReference type="PANTHER" id="PTHR13318">
    <property type="entry name" value="PARTNER OF PAIRED, ISOFORM B-RELATED"/>
    <property type="match status" value="1"/>
</dbReference>
<protein>
    <submittedName>
        <fullName evidence="1">Leucine Rich repeats (2 copies)</fullName>
    </submittedName>
</protein>
<dbReference type="RefSeq" id="WP_145209749.1">
    <property type="nucleotide sequence ID" value="NZ_CP036432.1"/>
</dbReference>
<dbReference type="Proteomes" id="UP000318081">
    <property type="component" value="Chromosome"/>
</dbReference>
<name>A0ABX5XN16_9BACT</name>
<dbReference type="Gene3D" id="3.80.10.10">
    <property type="entry name" value="Ribonuclease Inhibitor"/>
    <property type="match status" value="1"/>
</dbReference>
<dbReference type="SUPFAM" id="SSF52047">
    <property type="entry name" value="RNI-like"/>
    <property type="match status" value="1"/>
</dbReference>
<evidence type="ECO:0000313" key="2">
    <source>
        <dbReference type="Proteomes" id="UP000318081"/>
    </source>
</evidence>
<evidence type="ECO:0000313" key="1">
    <source>
        <dbReference type="EMBL" id="QDV83216.1"/>
    </source>
</evidence>
<proteinExistence type="predicted"/>
<dbReference type="InterPro" id="IPR001611">
    <property type="entry name" value="Leu-rich_rpt"/>
</dbReference>
<reference evidence="1 2" key="1">
    <citation type="submission" date="2019-02" db="EMBL/GenBank/DDBJ databases">
        <title>Deep-cultivation of Planctomycetes and their phenomic and genomic characterization uncovers novel biology.</title>
        <authorList>
            <person name="Wiegand S."/>
            <person name="Jogler M."/>
            <person name="Boedeker C."/>
            <person name="Pinto D."/>
            <person name="Vollmers J."/>
            <person name="Rivas-Marin E."/>
            <person name="Kohn T."/>
            <person name="Peeters S.H."/>
            <person name="Heuer A."/>
            <person name="Rast P."/>
            <person name="Oberbeckmann S."/>
            <person name="Bunk B."/>
            <person name="Jeske O."/>
            <person name="Meyerdierks A."/>
            <person name="Storesund J.E."/>
            <person name="Kallscheuer N."/>
            <person name="Luecker S."/>
            <person name="Lage O.M."/>
            <person name="Pohl T."/>
            <person name="Merkel B.J."/>
            <person name="Hornburger P."/>
            <person name="Mueller R.-W."/>
            <person name="Bruemmer F."/>
            <person name="Labrenz M."/>
            <person name="Spormann A.M."/>
            <person name="Op den Camp H."/>
            <person name="Overmann J."/>
            <person name="Amann R."/>
            <person name="Jetten M.S.M."/>
            <person name="Mascher T."/>
            <person name="Medema M.H."/>
            <person name="Devos D.P."/>
            <person name="Kaster A.-K."/>
            <person name="Ovreas L."/>
            <person name="Rohde M."/>
            <person name="Galperin M.Y."/>
            <person name="Jogler C."/>
        </authorList>
    </citation>
    <scope>NUCLEOTIDE SEQUENCE [LARGE SCALE GENOMIC DNA]</scope>
    <source>
        <strain evidence="1 2">TBK1r</strain>
    </source>
</reference>
<dbReference type="InterPro" id="IPR032675">
    <property type="entry name" value="LRR_dom_sf"/>
</dbReference>
<gene>
    <name evidence="1" type="ORF">TBK1r_21520</name>
</gene>
<keyword evidence="2" id="KW-1185">Reference proteome</keyword>
<dbReference type="Pfam" id="PF13516">
    <property type="entry name" value="LRR_6"/>
    <property type="match status" value="1"/>
</dbReference>